<feature type="transmembrane region" description="Helical" evidence="1">
    <location>
        <begin position="69"/>
        <end position="92"/>
    </location>
</feature>
<accession>A0A843TS92</accession>
<sequence>MLLVLAGAFWRVFPSTVPWWFWWRFSLDLLALFLQLCWLQLCVPVKVLPRIALRCFWWRFFPGVLRVRFGPLLCCPLWFDVFHWLGCVLVRSSQDDSWHFWWRLSPKLPGVALVVAALSLSVELSRRCCWLDCLCYSLLGHCQSRCGAPGRASRCSVGQRVSLFVSKFSDCAGGTLCVFPCLG</sequence>
<gene>
    <name evidence="2" type="ORF">Taro_005403</name>
</gene>
<feature type="transmembrane region" description="Helical" evidence="1">
    <location>
        <begin position="104"/>
        <end position="122"/>
    </location>
</feature>
<keyword evidence="1" id="KW-0812">Transmembrane</keyword>
<comment type="caution">
    <text evidence="2">The sequence shown here is derived from an EMBL/GenBank/DDBJ whole genome shotgun (WGS) entry which is preliminary data.</text>
</comment>
<keyword evidence="1" id="KW-0472">Membrane</keyword>
<feature type="transmembrane region" description="Helical" evidence="1">
    <location>
        <begin position="30"/>
        <end position="48"/>
    </location>
</feature>
<name>A0A843TS92_COLES</name>
<keyword evidence="3" id="KW-1185">Reference proteome</keyword>
<evidence type="ECO:0000313" key="2">
    <source>
        <dbReference type="EMBL" id="MQL73046.1"/>
    </source>
</evidence>
<protein>
    <submittedName>
        <fullName evidence="2">Uncharacterized protein</fullName>
    </submittedName>
</protein>
<organism evidence="2 3">
    <name type="scientific">Colocasia esculenta</name>
    <name type="common">Wild taro</name>
    <name type="synonym">Arum esculentum</name>
    <dbReference type="NCBI Taxonomy" id="4460"/>
    <lineage>
        <taxon>Eukaryota</taxon>
        <taxon>Viridiplantae</taxon>
        <taxon>Streptophyta</taxon>
        <taxon>Embryophyta</taxon>
        <taxon>Tracheophyta</taxon>
        <taxon>Spermatophyta</taxon>
        <taxon>Magnoliopsida</taxon>
        <taxon>Liliopsida</taxon>
        <taxon>Araceae</taxon>
        <taxon>Aroideae</taxon>
        <taxon>Colocasieae</taxon>
        <taxon>Colocasia</taxon>
    </lineage>
</organism>
<dbReference type="Proteomes" id="UP000652761">
    <property type="component" value="Unassembled WGS sequence"/>
</dbReference>
<evidence type="ECO:0000256" key="1">
    <source>
        <dbReference type="SAM" id="Phobius"/>
    </source>
</evidence>
<reference evidence="2" key="1">
    <citation type="submission" date="2017-07" db="EMBL/GenBank/DDBJ databases">
        <title>Taro Niue Genome Assembly and Annotation.</title>
        <authorList>
            <person name="Atibalentja N."/>
            <person name="Keating K."/>
            <person name="Fields C.J."/>
        </authorList>
    </citation>
    <scope>NUCLEOTIDE SEQUENCE</scope>
    <source>
        <strain evidence="2">Niue_2</strain>
        <tissue evidence="2">Leaf</tissue>
    </source>
</reference>
<keyword evidence="1" id="KW-1133">Transmembrane helix</keyword>
<evidence type="ECO:0000313" key="3">
    <source>
        <dbReference type="Proteomes" id="UP000652761"/>
    </source>
</evidence>
<dbReference type="AlphaFoldDB" id="A0A843TS92"/>
<dbReference type="EMBL" id="NMUH01000151">
    <property type="protein sequence ID" value="MQL73046.1"/>
    <property type="molecule type" value="Genomic_DNA"/>
</dbReference>
<proteinExistence type="predicted"/>